<proteinExistence type="predicted"/>
<accession>A0A3P7KR87</accession>
<dbReference type="OrthoDB" id="297496at2759"/>
<name>A0A3P7KR87_ONCOC</name>
<evidence type="ECO:0000313" key="2">
    <source>
        <dbReference type="Proteomes" id="UP000271087"/>
    </source>
</evidence>
<keyword evidence="2" id="KW-1185">Reference proteome</keyword>
<dbReference type="AlphaFoldDB" id="A0A3P7KR87"/>
<dbReference type="EMBL" id="UYRW01012699">
    <property type="protein sequence ID" value="VDN00343.1"/>
    <property type="molecule type" value="Genomic_DNA"/>
</dbReference>
<sequence>MSLRYWEIALEQNANSIIIRRKMNAALSHFEILTGLNHLFTPTWTFWNAMFLAGSSLTD</sequence>
<evidence type="ECO:0000313" key="1">
    <source>
        <dbReference type="EMBL" id="VDN00343.1"/>
    </source>
</evidence>
<reference evidence="1 2" key="1">
    <citation type="submission" date="2018-08" db="EMBL/GenBank/DDBJ databases">
        <authorList>
            <person name="Laetsch R D."/>
            <person name="Stevens L."/>
            <person name="Kumar S."/>
            <person name="Blaxter L. M."/>
        </authorList>
    </citation>
    <scope>NUCLEOTIDE SEQUENCE [LARGE SCALE GENOMIC DNA]</scope>
</reference>
<gene>
    <name evidence="1" type="ORF">NOO_LOCUS12943</name>
</gene>
<protein>
    <submittedName>
        <fullName evidence="1">Uncharacterized protein</fullName>
    </submittedName>
</protein>
<organism evidence="1 2">
    <name type="scientific">Onchocerca ochengi</name>
    <name type="common">Filarial nematode worm</name>
    <dbReference type="NCBI Taxonomy" id="42157"/>
    <lineage>
        <taxon>Eukaryota</taxon>
        <taxon>Metazoa</taxon>
        <taxon>Ecdysozoa</taxon>
        <taxon>Nematoda</taxon>
        <taxon>Chromadorea</taxon>
        <taxon>Rhabditida</taxon>
        <taxon>Spirurina</taxon>
        <taxon>Spiruromorpha</taxon>
        <taxon>Filarioidea</taxon>
        <taxon>Onchocercidae</taxon>
        <taxon>Onchocerca</taxon>
    </lineage>
</organism>
<dbReference type="Proteomes" id="UP000271087">
    <property type="component" value="Unassembled WGS sequence"/>
</dbReference>